<feature type="region of interest" description="Disordered" evidence="1">
    <location>
        <begin position="1"/>
        <end position="20"/>
    </location>
</feature>
<reference evidence="2" key="1">
    <citation type="submission" date="2022-11" db="EMBL/GenBank/DDBJ databases">
        <title>Genome Sequence of Cubamyces cubensis.</title>
        <authorList>
            <person name="Buettner E."/>
        </authorList>
    </citation>
    <scope>NUCLEOTIDE SEQUENCE</scope>
    <source>
        <strain evidence="2">MPL-01</strain>
    </source>
</reference>
<dbReference type="AlphaFoldDB" id="A0AAD7TUX7"/>
<organism evidence="2 3">
    <name type="scientific">Trametes cubensis</name>
    <dbReference type="NCBI Taxonomy" id="1111947"/>
    <lineage>
        <taxon>Eukaryota</taxon>
        <taxon>Fungi</taxon>
        <taxon>Dikarya</taxon>
        <taxon>Basidiomycota</taxon>
        <taxon>Agaricomycotina</taxon>
        <taxon>Agaricomycetes</taxon>
        <taxon>Polyporales</taxon>
        <taxon>Polyporaceae</taxon>
        <taxon>Trametes</taxon>
    </lineage>
</organism>
<keyword evidence="3" id="KW-1185">Reference proteome</keyword>
<name>A0AAD7TUX7_9APHY</name>
<evidence type="ECO:0000313" key="3">
    <source>
        <dbReference type="Proteomes" id="UP001215151"/>
    </source>
</evidence>
<dbReference type="Proteomes" id="UP001215151">
    <property type="component" value="Unassembled WGS sequence"/>
</dbReference>
<evidence type="ECO:0000256" key="1">
    <source>
        <dbReference type="SAM" id="MobiDB-lite"/>
    </source>
</evidence>
<proteinExistence type="predicted"/>
<evidence type="ECO:0000313" key="2">
    <source>
        <dbReference type="EMBL" id="KAJ8482971.1"/>
    </source>
</evidence>
<gene>
    <name evidence="2" type="ORF">ONZ51_g5024</name>
</gene>
<comment type="caution">
    <text evidence="2">The sequence shown here is derived from an EMBL/GenBank/DDBJ whole genome shotgun (WGS) entry which is preliminary data.</text>
</comment>
<feature type="compositionally biased region" description="Low complexity" evidence="1">
    <location>
        <begin position="8"/>
        <end position="20"/>
    </location>
</feature>
<dbReference type="EMBL" id="JAPEVG010000103">
    <property type="protein sequence ID" value="KAJ8482971.1"/>
    <property type="molecule type" value="Genomic_DNA"/>
</dbReference>
<accession>A0AAD7TUX7</accession>
<protein>
    <submittedName>
        <fullName evidence="2">Uncharacterized protein</fullName>
    </submittedName>
</protein>
<sequence length="182" mass="20406">MASPLFGSQSRSPSPTSLSSVPGFQVKLLGYGLSYEAALSYCRRIGKDQYATQDEDGNDIQLPEDDYLSLAEMTVEHIRQQLSFEPRMLQARMGFLADTEGVSTTIMVITLAVAYRGESEPIIESDWDYERDEVAGKVLRERSEAVKNILGVDEWPLWWRGDAYSLESESEVEGGLEIVKKL</sequence>